<evidence type="ECO:0000259" key="13">
    <source>
        <dbReference type="PROSITE" id="PS51093"/>
    </source>
</evidence>
<keyword evidence="6" id="KW-0598">Phosphotransferase system</keyword>
<evidence type="ECO:0000259" key="14">
    <source>
        <dbReference type="PROSITE" id="PS51098"/>
    </source>
</evidence>
<dbReference type="GO" id="GO:0005886">
    <property type="term" value="C:plasma membrane"/>
    <property type="evidence" value="ECO:0007669"/>
    <property type="project" value="UniProtKB-SubCell"/>
</dbReference>
<evidence type="ECO:0000256" key="3">
    <source>
        <dbReference type="ARBA" id="ARBA00022475"/>
    </source>
</evidence>
<gene>
    <name evidence="16" type="ORF">FPZ44_14715</name>
</gene>
<feature type="transmembrane region" description="Helical" evidence="12">
    <location>
        <begin position="234"/>
        <end position="258"/>
    </location>
</feature>
<dbReference type="SUPFAM" id="SSF55604">
    <property type="entry name" value="Glucose permease domain IIB"/>
    <property type="match status" value="1"/>
</dbReference>
<dbReference type="InterPro" id="IPR036878">
    <property type="entry name" value="Glu_permease_IIB"/>
</dbReference>
<feature type="transmembrane region" description="Helical" evidence="12">
    <location>
        <begin position="102"/>
        <end position="120"/>
    </location>
</feature>
<dbReference type="PROSITE" id="PS01035">
    <property type="entry name" value="PTS_EIIB_TYPE_1_CYS"/>
    <property type="match status" value="1"/>
</dbReference>
<feature type="transmembrane region" description="Helical" evidence="12">
    <location>
        <begin position="20"/>
        <end position="42"/>
    </location>
</feature>
<dbReference type="PANTHER" id="PTHR30009:SF4">
    <property type="entry name" value="PTS SYSTEM N-ACETYLGLUCOSAMINE-SPECIFIC EIICBA COMPONENT"/>
    <property type="match status" value="1"/>
</dbReference>
<evidence type="ECO:0000313" key="17">
    <source>
        <dbReference type="Proteomes" id="UP000318102"/>
    </source>
</evidence>
<dbReference type="OrthoDB" id="9764327at2"/>
<dbReference type="Pfam" id="PF00358">
    <property type="entry name" value="PTS_EIIA_1"/>
    <property type="match status" value="1"/>
</dbReference>
<dbReference type="Pfam" id="PF02378">
    <property type="entry name" value="PTS_EIIC"/>
    <property type="match status" value="1"/>
</dbReference>
<dbReference type="Proteomes" id="UP000318102">
    <property type="component" value="Unassembled WGS sequence"/>
</dbReference>
<dbReference type="InterPro" id="IPR050429">
    <property type="entry name" value="PTS_Glucose_EIICBA"/>
</dbReference>
<dbReference type="GO" id="GO:0015764">
    <property type="term" value="P:N-acetylglucosamine transport"/>
    <property type="evidence" value="ECO:0007669"/>
    <property type="project" value="TreeGrafter"/>
</dbReference>
<keyword evidence="8" id="KW-0418">Kinase</keyword>
<evidence type="ECO:0000259" key="15">
    <source>
        <dbReference type="PROSITE" id="PS51103"/>
    </source>
</evidence>
<evidence type="ECO:0000256" key="12">
    <source>
        <dbReference type="SAM" id="Phobius"/>
    </source>
</evidence>
<dbReference type="GO" id="GO:0090563">
    <property type="term" value="F:protein-phosphocysteine-sugar phosphotransferase activity"/>
    <property type="evidence" value="ECO:0007669"/>
    <property type="project" value="TreeGrafter"/>
</dbReference>
<dbReference type="NCBIfam" id="TIGR00826">
    <property type="entry name" value="EIIB_glc"/>
    <property type="match status" value="1"/>
</dbReference>
<dbReference type="CDD" id="cd00212">
    <property type="entry name" value="PTS_IIB_glc"/>
    <property type="match status" value="1"/>
</dbReference>
<feature type="transmembrane region" description="Helical" evidence="12">
    <location>
        <begin position="167"/>
        <end position="186"/>
    </location>
</feature>
<accession>A0A559J2T0</accession>
<feature type="transmembrane region" description="Helical" evidence="12">
    <location>
        <begin position="141"/>
        <end position="161"/>
    </location>
</feature>
<dbReference type="GO" id="GO:0009401">
    <property type="term" value="P:phosphoenolpyruvate-dependent sugar phosphotransferase system"/>
    <property type="evidence" value="ECO:0007669"/>
    <property type="project" value="UniProtKB-KW"/>
</dbReference>
<dbReference type="InterPro" id="IPR018113">
    <property type="entry name" value="PTrfase_EIIB_Cys"/>
</dbReference>
<evidence type="ECO:0000256" key="5">
    <source>
        <dbReference type="ARBA" id="ARBA00022679"/>
    </source>
</evidence>
<dbReference type="AlphaFoldDB" id="A0A559J2T0"/>
<keyword evidence="10 12" id="KW-0472">Membrane</keyword>
<proteinExistence type="predicted"/>
<evidence type="ECO:0000256" key="11">
    <source>
        <dbReference type="PROSITE-ProRule" id="PRU00421"/>
    </source>
</evidence>
<keyword evidence="7 12" id="KW-0812">Transmembrane</keyword>
<evidence type="ECO:0000256" key="10">
    <source>
        <dbReference type="ARBA" id="ARBA00023136"/>
    </source>
</evidence>
<name>A0A559J2T0_9BACL</name>
<evidence type="ECO:0000256" key="6">
    <source>
        <dbReference type="ARBA" id="ARBA00022683"/>
    </source>
</evidence>
<evidence type="ECO:0000313" key="16">
    <source>
        <dbReference type="EMBL" id="TVX94194.1"/>
    </source>
</evidence>
<feature type="domain" description="PTS EIIB type-1" evidence="14">
    <location>
        <begin position="389"/>
        <end position="471"/>
    </location>
</feature>
<dbReference type="Pfam" id="PF00367">
    <property type="entry name" value="PTS_EIIB"/>
    <property type="match status" value="1"/>
</dbReference>
<dbReference type="InterPro" id="IPR013013">
    <property type="entry name" value="PTS_EIIC_1"/>
</dbReference>
<keyword evidence="17" id="KW-1185">Reference proteome</keyword>
<feature type="domain" description="PTS EIIA type-1" evidence="13">
    <location>
        <begin position="490"/>
        <end position="594"/>
    </location>
</feature>
<dbReference type="PROSITE" id="PS51093">
    <property type="entry name" value="PTS_EIIA_TYPE_1"/>
    <property type="match status" value="1"/>
</dbReference>
<dbReference type="GO" id="GO:0008982">
    <property type="term" value="F:protein-N(PI)-phosphohistidine-sugar phosphotransferase activity"/>
    <property type="evidence" value="ECO:0007669"/>
    <property type="project" value="InterPro"/>
</dbReference>
<feature type="active site" description="Phosphocysteine intermediate; for EIIB activity" evidence="11">
    <location>
        <position position="411"/>
    </location>
</feature>
<feature type="transmembrane region" description="Helical" evidence="12">
    <location>
        <begin position="62"/>
        <end position="90"/>
    </location>
</feature>
<comment type="caution">
    <text evidence="16">The sequence shown here is derived from an EMBL/GenBank/DDBJ whole genome shotgun (WGS) entry which is preliminary data.</text>
</comment>
<feature type="transmembrane region" description="Helical" evidence="12">
    <location>
        <begin position="344"/>
        <end position="365"/>
    </location>
</feature>
<dbReference type="InterPro" id="IPR001996">
    <property type="entry name" value="PTS_IIB_1"/>
</dbReference>
<evidence type="ECO:0000256" key="9">
    <source>
        <dbReference type="ARBA" id="ARBA00022989"/>
    </source>
</evidence>
<keyword evidence="3" id="KW-1003">Cell membrane</keyword>
<dbReference type="Gene3D" id="3.30.1360.60">
    <property type="entry name" value="Glucose permease domain IIB"/>
    <property type="match status" value="1"/>
</dbReference>
<keyword evidence="5" id="KW-0808">Transferase</keyword>
<feature type="domain" description="PTS EIIC type-1" evidence="15">
    <location>
        <begin position="3"/>
        <end position="377"/>
    </location>
</feature>
<evidence type="ECO:0000256" key="1">
    <source>
        <dbReference type="ARBA" id="ARBA00004651"/>
    </source>
</evidence>
<dbReference type="InterPro" id="IPR011055">
    <property type="entry name" value="Dup_hybrid_motif"/>
</dbReference>
<keyword evidence="2" id="KW-0813">Transport</keyword>
<dbReference type="FunFam" id="2.70.70.10:FF:000001">
    <property type="entry name" value="PTS system glucose-specific IIA component"/>
    <property type="match status" value="1"/>
</dbReference>
<dbReference type="NCBIfam" id="TIGR00830">
    <property type="entry name" value="PTBA"/>
    <property type="match status" value="1"/>
</dbReference>
<evidence type="ECO:0000256" key="4">
    <source>
        <dbReference type="ARBA" id="ARBA00022597"/>
    </source>
</evidence>
<evidence type="ECO:0000256" key="2">
    <source>
        <dbReference type="ARBA" id="ARBA00022448"/>
    </source>
</evidence>
<feature type="transmembrane region" description="Helical" evidence="12">
    <location>
        <begin position="193"/>
        <end position="214"/>
    </location>
</feature>
<sequence length="629" mass="68408">MLLNQLGSLQQLSRAIMQPLMILPAIAVVLFVGYVLNCFGFVEASTWMQSAAKGLLDTMPYLFAAGVALGMSNNSGVAAMSGLLGIFIFYELVSEVLPTDVVIEPTILIGIVFGMMAGAIHERFHAIKLPEYMQIFGGARLVVLIMIVLSVALSFLFIQIVPGLNNVIQIIGHEIMALGSFGVFLYGVVHRVLIVFGLHHLLNNLVWFHVGSYTDASGSVYTGDMVRFFAGDPTAGGFMAGLFPITMFALPAVAMAIIHESREDLRPKVKKTYLTAAGSSFLTGITEPIEFAFLFAAPYLFIVHALLTGVAMWITFELGILHGFSFSAGAIDYIVNLHLANKGLLLIPIGIAFGLLYYGIFRFAIQKYQIPTPGRVEATLLDDMAGDLLHRVPLIIQALGGKDNLVDVQACITRLRLRVRQEKKIDRHALRMLGAAGVLRLGGGHVQVVFGTYSEFIRDEMVKRLQRDSKQVSFVAPLQGRMIPIEDVPDTIFAKKLVGDGVAFIPDKGELVSPVAGLVRHIYPTMHAIGIETKEGVEVLLHIGIETSGLNGSGFQSIVKEGDEVKPGQLLIKFDMAYIKKRGCSLVTPMVITNSNRIASWSKAPFTIVKKGQTSVLSIVLHEDGHGGE</sequence>
<evidence type="ECO:0000256" key="7">
    <source>
        <dbReference type="ARBA" id="ARBA00022692"/>
    </source>
</evidence>
<dbReference type="PANTHER" id="PTHR30009">
    <property type="entry name" value="CYTOCHROME C-TYPE SYNTHESIS PROTEIN AND PTS TRANSMEMBRANE COMPONENT"/>
    <property type="match status" value="1"/>
</dbReference>
<comment type="subcellular location">
    <subcellularLocation>
        <location evidence="1">Cell membrane</location>
        <topology evidence="1">Multi-pass membrane protein</topology>
    </subcellularLocation>
</comment>
<dbReference type="InterPro" id="IPR003352">
    <property type="entry name" value="PTS_EIIC"/>
</dbReference>
<dbReference type="EMBL" id="VNJK01000001">
    <property type="protein sequence ID" value="TVX94194.1"/>
    <property type="molecule type" value="Genomic_DNA"/>
</dbReference>
<dbReference type="GO" id="GO:0016301">
    <property type="term" value="F:kinase activity"/>
    <property type="evidence" value="ECO:0007669"/>
    <property type="project" value="UniProtKB-KW"/>
</dbReference>
<dbReference type="SUPFAM" id="SSF51261">
    <property type="entry name" value="Duplicated hybrid motif"/>
    <property type="match status" value="1"/>
</dbReference>
<evidence type="ECO:0000256" key="8">
    <source>
        <dbReference type="ARBA" id="ARBA00022777"/>
    </source>
</evidence>
<protein>
    <submittedName>
        <fullName evidence="16">PTS glucose transporter subunit IIA</fullName>
    </submittedName>
</protein>
<reference evidence="16 17" key="1">
    <citation type="submission" date="2019-07" db="EMBL/GenBank/DDBJ databases">
        <authorList>
            <person name="Kim J."/>
        </authorList>
    </citation>
    <scope>NUCLEOTIDE SEQUENCE [LARGE SCALE GENOMIC DNA]</scope>
    <source>
        <strain evidence="16 17">N4</strain>
    </source>
</reference>
<feature type="transmembrane region" description="Helical" evidence="12">
    <location>
        <begin position="291"/>
        <end position="314"/>
    </location>
</feature>
<dbReference type="PROSITE" id="PS51103">
    <property type="entry name" value="PTS_EIIC_TYPE_1"/>
    <property type="match status" value="1"/>
</dbReference>
<dbReference type="Gene3D" id="2.70.70.10">
    <property type="entry name" value="Glucose Permease (Domain IIA)"/>
    <property type="match status" value="1"/>
</dbReference>
<dbReference type="InterPro" id="IPR001127">
    <property type="entry name" value="PTS_EIIA_1_perm"/>
</dbReference>
<keyword evidence="9 12" id="KW-1133">Transmembrane helix</keyword>
<keyword evidence="4 16" id="KW-0762">Sugar transport</keyword>
<organism evidence="16 17">
    <name type="scientific">Paenibacillus agilis</name>
    <dbReference type="NCBI Taxonomy" id="3020863"/>
    <lineage>
        <taxon>Bacteria</taxon>
        <taxon>Bacillati</taxon>
        <taxon>Bacillota</taxon>
        <taxon>Bacilli</taxon>
        <taxon>Bacillales</taxon>
        <taxon>Paenibacillaceae</taxon>
        <taxon>Paenibacillus</taxon>
    </lineage>
</organism>
<dbReference type="PROSITE" id="PS51098">
    <property type="entry name" value="PTS_EIIB_TYPE_1"/>
    <property type="match status" value="1"/>
</dbReference>